<feature type="transmembrane region" description="Helical" evidence="7">
    <location>
        <begin position="239"/>
        <end position="261"/>
    </location>
</feature>
<name>A0ABP9H1R2_9ACTN</name>
<evidence type="ECO:0000256" key="6">
    <source>
        <dbReference type="ARBA" id="ARBA00023136"/>
    </source>
</evidence>
<organism evidence="9 10">
    <name type="scientific">Yinghuangia aomiensis</name>
    <dbReference type="NCBI Taxonomy" id="676205"/>
    <lineage>
        <taxon>Bacteria</taxon>
        <taxon>Bacillati</taxon>
        <taxon>Actinomycetota</taxon>
        <taxon>Actinomycetes</taxon>
        <taxon>Kitasatosporales</taxon>
        <taxon>Streptomycetaceae</taxon>
        <taxon>Yinghuangia</taxon>
    </lineage>
</organism>
<comment type="caution">
    <text evidence="9">The sequence shown here is derived from an EMBL/GenBank/DDBJ whole genome shotgun (WGS) entry which is preliminary data.</text>
</comment>
<reference evidence="10" key="1">
    <citation type="journal article" date="2019" name="Int. J. Syst. Evol. Microbiol.">
        <title>The Global Catalogue of Microorganisms (GCM) 10K type strain sequencing project: providing services to taxonomists for standard genome sequencing and annotation.</title>
        <authorList>
            <consortium name="The Broad Institute Genomics Platform"/>
            <consortium name="The Broad Institute Genome Sequencing Center for Infectious Disease"/>
            <person name="Wu L."/>
            <person name="Ma J."/>
        </authorList>
    </citation>
    <scope>NUCLEOTIDE SEQUENCE [LARGE SCALE GENOMIC DNA]</scope>
    <source>
        <strain evidence="10">JCM 17986</strain>
    </source>
</reference>
<dbReference type="EMBL" id="BAABHS010000005">
    <property type="protein sequence ID" value="GAA4956827.1"/>
    <property type="molecule type" value="Genomic_DNA"/>
</dbReference>
<dbReference type="Gene3D" id="1.10.3720.10">
    <property type="entry name" value="MetI-like"/>
    <property type="match status" value="1"/>
</dbReference>
<evidence type="ECO:0000256" key="3">
    <source>
        <dbReference type="ARBA" id="ARBA00022475"/>
    </source>
</evidence>
<accession>A0ABP9H1R2</accession>
<dbReference type="Pfam" id="PF19300">
    <property type="entry name" value="BPD_transp_1_N"/>
    <property type="match status" value="1"/>
</dbReference>
<keyword evidence="6 7" id="KW-0472">Membrane</keyword>
<dbReference type="PROSITE" id="PS50928">
    <property type="entry name" value="ABC_TM1"/>
    <property type="match status" value="1"/>
</dbReference>
<feature type="transmembrane region" description="Helical" evidence="7">
    <location>
        <begin position="281"/>
        <end position="307"/>
    </location>
</feature>
<dbReference type="InterPro" id="IPR000515">
    <property type="entry name" value="MetI-like"/>
</dbReference>
<comment type="subcellular location">
    <subcellularLocation>
        <location evidence="1 7">Cell membrane</location>
        <topology evidence="1 7">Multi-pass membrane protein</topology>
    </subcellularLocation>
</comment>
<dbReference type="InterPro" id="IPR045621">
    <property type="entry name" value="BPD_transp_1_N"/>
</dbReference>
<proteinExistence type="inferred from homology"/>
<evidence type="ECO:0000313" key="10">
    <source>
        <dbReference type="Proteomes" id="UP001500466"/>
    </source>
</evidence>
<keyword evidence="2 7" id="KW-0813">Transport</keyword>
<keyword evidence="3" id="KW-1003">Cell membrane</keyword>
<keyword evidence="4 7" id="KW-0812">Transmembrane</keyword>
<dbReference type="RefSeq" id="WP_345674888.1">
    <property type="nucleotide sequence ID" value="NZ_BAABHS010000005.1"/>
</dbReference>
<dbReference type="InterPro" id="IPR035906">
    <property type="entry name" value="MetI-like_sf"/>
</dbReference>
<evidence type="ECO:0000313" key="9">
    <source>
        <dbReference type="EMBL" id="GAA4956827.1"/>
    </source>
</evidence>
<evidence type="ECO:0000256" key="5">
    <source>
        <dbReference type="ARBA" id="ARBA00022989"/>
    </source>
</evidence>
<protein>
    <submittedName>
        <fullName evidence="9">ABC transporter permease</fullName>
    </submittedName>
</protein>
<dbReference type="CDD" id="cd06261">
    <property type="entry name" value="TM_PBP2"/>
    <property type="match status" value="1"/>
</dbReference>
<evidence type="ECO:0000256" key="1">
    <source>
        <dbReference type="ARBA" id="ARBA00004651"/>
    </source>
</evidence>
<evidence type="ECO:0000256" key="4">
    <source>
        <dbReference type="ARBA" id="ARBA00022692"/>
    </source>
</evidence>
<feature type="transmembrane region" description="Helical" evidence="7">
    <location>
        <begin position="99"/>
        <end position="122"/>
    </location>
</feature>
<gene>
    <name evidence="9" type="ORF">GCM10023205_18920</name>
</gene>
<evidence type="ECO:0000256" key="7">
    <source>
        <dbReference type="RuleBase" id="RU363032"/>
    </source>
</evidence>
<dbReference type="SUPFAM" id="SSF161098">
    <property type="entry name" value="MetI-like"/>
    <property type="match status" value="1"/>
</dbReference>
<feature type="transmembrane region" description="Helical" evidence="7">
    <location>
        <begin position="176"/>
        <end position="196"/>
    </location>
</feature>
<feature type="transmembrane region" description="Helical" evidence="7">
    <location>
        <begin position="9"/>
        <end position="27"/>
    </location>
</feature>
<evidence type="ECO:0000259" key="8">
    <source>
        <dbReference type="PROSITE" id="PS50928"/>
    </source>
</evidence>
<sequence>MLLFTVRRVLSGLFLLFVISFLAYLLLSVQDIDVGQQVLGMGARPDQIDAKNAQLGLDRPMPAQYFDWLGHALRGDLGTSWYTGEDINQTVSTRLPVTLSLMVGVTLVSGVVSFLAGTWAGLRQGGIVDKGIQFLGVLGYSVPGFLLTLLLVQIFAVQLKWFPAIGYTPFAESPGGWLSTITLPVIALSTGAVAGVSQQVRGAVADVLRQDYVRTLRARGLPPHRVVLEHVLRNASAPALSVLGMQFVGLIGGTVLVEQIFALPGIGSMAVTYTARGDVPAIMAVVMVSVIGVVLINLLVDLAIGWLNPKARAAA</sequence>
<dbReference type="Pfam" id="PF00528">
    <property type="entry name" value="BPD_transp_1"/>
    <property type="match status" value="1"/>
</dbReference>
<feature type="domain" description="ABC transmembrane type-1" evidence="8">
    <location>
        <begin position="95"/>
        <end position="300"/>
    </location>
</feature>
<keyword evidence="5 7" id="KW-1133">Transmembrane helix</keyword>
<dbReference type="PANTHER" id="PTHR43163:SF6">
    <property type="entry name" value="DIPEPTIDE TRANSPORT SYSTEM PERMEASE PROTEIN DPPB-RELATED"/>
    <property type="match status" value="1"/>
</dbReference>
<keyword evidence="10" id="KW-1185">Reference proteome</keyword>
<dbReference type="Proteomes" id="UP001500466">
    <property type="component" value="Unassembled WGS sequence"/>
</dbReference>
<dbReference type="PANTHER" id="PTHR43163">
    <property type="entry name" value="DIPEPTIDE TRANSPORT SYSTEM PERMEASE PROTEIN DPPB-RELATED"/>
    <property type="match status" value="1"/>
</dbReference>
<comment type="similarity">
    <text evidence="7">Belongs to the binding-protein-dependent transport system permease family.</text>
</comment>
<evidence type="ECO:0000256" key="2">
    <source>
        <dbReference type="ARBA" id="ARBA00022448"/>
    </source>
</evidence>
<feature type="transmembrane region" description="Helical" evidence="7">
    <location>
        <begin position="134"/>
        <end position="156"/>
    </location>
</feature>